<organism evidence="1 2">
    <name type="scientific">Naganishia cerealis</name>
    <dbReference type="NCBI Taxonomy" id="610337"/>
    <lineage>
        <taxon>Eukaryota</taxon>
        <taxon>Fungi</taxon>
        <taxon>Dikarya</taxon>
        <taxon>Basidiomycota</taxon>
        <taxon>Agaricomycotina</taxon>
        <taxon>Tremellomycetes</taxon>
        <taxon>Filobasidiales</taxon>
        <taxon>Filobasidiaceae</taxon>
        <taxon>Naganishia</taxon>
    </lineage>
</organism>
<evidence type="ECO:0000313" key="2">
    <source>
        <dbReference type="Proteomes" id="UP001241377"/>
    </source>
</evidence>
<comment type="caution">
    <text evidence="1">The sequence shown here is derived from an EMBL/GenBank/DDBJ whole genome shotgun (WGS) entry which is preliminary data.</text>
</comment>
<dbReference type="Proteomes" id="UP001241377">
    <property type="component" value="Unassembled WGS sequence"/>
</dbReference>
<evidence type="ECO:0000313" key="1">
    <source>
        <dbReference type="EMBL" id="KAJ9097809.1"/>
    </source>
</evidence>
<proteinExistence type="predicted"/>
<keyword evidence="2" id="KW-1185">Reference proteome</keyword>
<protein>
    <submittedName>
        <fullName evidence="1">Uncharacterized protein</fullName>
    </submittedName>
</protein>
<name>A0ACC2VEI2_9TREE</name>
<sequence>MGQQSSKSANPSHPAREERLSEKTPSFHQSSPRTSAVENVMTYARSTEGAAGLTLNKLDAWQHEFNNSPVLQLSQLVLSNAHPTQGLISRSTLIGDQQIFNLELKGIKAKDGSKGVYPGPVTNQKNSGRCWLFATTNCLRYRIISQLNLGDFQLSQSYLFFYDKLEKANWYLENMLELNDEPLDARIVTFLNQEPVNDGGQFDMAVNILEKYGCIPQTLYPESFSSSASAPLDKLLTSKLRECSLQLRELCKALSVHGLSEEQVLRSARARKEEMMKQVFDVLCITLGTPPKAEEEFVWEYYDRDGKVCKLTSTPKDFYKKYTGPHLARDCFSLINDPRNSYDQLYTVDRLGNVQGGLHIRYVNAKVEALEQAVIACIKADQPVFFGSDVGASLIRDKGILDTKAYEYEKAYGFKLNMNKAQRLQTGDSVANHAMVITAVHVNEAGKPLRYKIENSWSDEAGEKGFFMMTADWFREFVYQVVIPKKLADSKYVKILESGEAKVLPAWDPMGTLA</sequence>
<dbReference type="EMBL" id="JASBWR010000083">
    <property type="protein sequence ID" value="KAJ9097809.1"/>
    <property type="molecule type" value="Genomic_DNA"/>
</dbReference>
<gene>
    <name evidence="1" type="ORF">QFC19_006677</name>
</gene>
<accession>A0ACC2VEI2</accession>
<reference evidence="1" key="1">
    <citation type="submission" date="2023-04" db="EMBL/GenBank/DDBJ databases">
        <title>Draft Genome sequencing of Naganishia species isolated from polar environments using Oxford Nanopore Technology.</title>
        <authorList>
            <person name="Leo P."/>
            <person name="Venkateswaran K."/>
        </authorList>
    </citation>
    <scope>NUCLEOTIDE SEQUENCE</scope>
    <source>
        <strain evidence="1">MNA-CCFEE 5261</strain>
    </source>
</reference>